<evidence type="ECO:0000259" key="4">
    <source>
        <dbReference type="Pfam" id="PF23559"/>
    </source>
</evidence>
<gene>
    <name evidence="6" type="ORF">MtrunA17_Chr1g0149071</name>
</gene>
<keyword evidence="2" id="KW-0611">Plant defense</keyword>
<dbReference type="GO" id="GO:0051707">
    <property type="term" value="P:response to other organism"/>
    <property type="evidence" value="ECO:0007669"/>
    <property type="project" value="UniProtKB-ARBA"/>
</dbReference>
<reference evidence="7" key="1">
    <citation type="journal article" date="2018" name="Nat. Plants">
        <title>Whole-genome landscape of Medicago truncatula symbiotic genes.</title>
        <authorList>
            <person name="Pecrix Y."/>
            <person name="Staton S.E."/>
            <person name="Sallet E."/>
            <person name="Lelandais-Briere C."/>
            <person name="Moreau S."/>
            <person name="Carrere S."/>
            <person name="Blein T."/>
            <person name="Jardinaud M.F."/>
            <person name="Latrasse D."/>
            <person name="Zouine M."/>
            <person name="Zahm M."/>
            <person name="Kreplak J."/>
            <person name="Mayjonade B."/>
            <person name="Satge C."/>
            <person name="Perez M."/>
            <person name="Cauet S."/>
            <person name="Marande W."/>
            <person name="Chantry-Darmon C."/>
            <person name="Lopez-Roques C."/>
            <person name="Bouchez O."/>
            <person name="Berard A."/>
            <person name="Debelle F."/>
            <person name="Munos S."/>
            <person name="Bendahmane A."/>
            <person name="Berges H."/>
            <person name="Niebel A."/>
            <person name="Buitink J."/>
            <person name="Frugier F."/>
            <person name="Benhamed M."/>
            <person name="Crespi M."/>
            <person name="Gouzy J."/>
            <person name="Gamas P."/>
        </authorList>
    </citation>
    <scope>NUCLEOTIDE SEQUENCE [LARGE SCALE GENOMIC DNA]</scope>
    <source>
        <strain evidence="7">cv. Jemalong A17</strain>
    </source>
</reference>
<dbReference type="Gene3D" id="1.10.8.430">
    <property type="entry name" value="Helical domain of apoptotic protease-activating factors"/>
    <property type="match status" value="1"/>
</dbReference>
<keyword evidence="6" id="KW-0378">Hydrolase</keyword>
<dbReference type="AlphaFoldDB" id="A0A396JKU2"/>
<feature type="domain" description="NB-ARC" evidence="3">
    <location>
        <begin position="1"/>
        <end position="78"/>
    </location>
</feature>
<evidence type="ECO:0000256" key="1">
    <source>
        <dbReference type="ARBA" id="ARBA00022737"/>
    </source>
</evidence>
<dbReference type="Gene3D" id="1.10.10.10">
    <property type="entry name" value="Winged helix-like DNA-binding domain superfamily/Winged helix DNA-binding domain"/>
    <property type="match status" value="1"/>
</dbReference>
<dbReference type="InterPro" id="IPR036388">
    <property type="entry name" value="WH-like_DNA-bd_sf"/>
</dbReference>
<comment type="caution">
    <text evidence="6">The sequence shown here is derived from an EMBL/GenBank/DDBJ whole genome shotgun (WGS) entry which is preliminary data.</text>
</comment>
<dbReference type="Gene3D" id="3.80.10.10">
    <property type="entry name" value="Ribonuclease Inhibitor"/>
    <property type="match status" value="1"/>
</dbReference>
<dbReference type="InterPro" id="IPR055414">
    <property type="entry name" value="LRR_R13L4/SHOC2-like"/>
</dbReference>
<keyword evidence="1" id="KW-0677">Repeat</keyword>
<dbReference type="InterPro" id="IPR027417">
    <property type="entry name" value="P-loop_NTPase"/>
</dbReference>
<dbReference type="PANTHER" id="PTHR23155:SF1052">
    <property type="entry name" value="DISEASE RESISTANCE PROTEIN RPM1"/>
    <property type="match status" value="1"/>
</dbReference>
<dbReference type="Pfam" id="PF00931">
    <property type="entry name" value="NB-ARC"/>
    <property type="match status" value="1"/>
</dbReference>
<evidence type="ECO:0000313" key="7">
    <source>
        <dbReference type="Proteomes" id="UP000265566"/>
    </source>
</evidence>
<name>A0A396JKU2_MEDTR</name>
<dbReference type="GO" id="GO:0006952">
    <property type="term" value="P:defense response"/>
    <property type="evidence" value="ECO:0007669"/>
    <property type="project" value="UniProtKB-KW"/>
</dbReference>
<dbReference type="SUPFAM" id="SSF52540">
    <property type="entry name" value="P-loop containing nucleoside triphosphate hydrolases"/>
    <property type="match status" value="1"/>
</dbReference>
<dbReference type="InterPro" id="IPR044974">
    <property type="entry name" value="Disease_R_plants"/>
</dbReference>
<proteinExistence type="predicted"/>
<dbReference type="Pfam" id="PF23559">
    <property type="entry name" value="WHD_DRP"/>
    <property type="match status" value="1"/>
</dbReference>
<feature type="domain" description="Disease resistance R13L4/SHOC-2-like LRR" evidence="5">
    <location>
        <begin position="284"/>
        <end position="455"/>
    </location>
</feature>
<dbReference type="GO" id="GO:0016787">
    <property type="term" value="F:hydrolase activity"/>
    <property type="evidence" value="ECO:0007669"/>
    <property type="project" value="UniProtKB-KW"/>
</dbReference>
<protein>
    <submittedName>
        <fullName evidence="6">Putative P-loop containing nucleoside triphosphate hydrolase, leucine-rich repeat domain, L</fullName>
    </submittedName>
</protein>
<dbReference type="PANTHER" id="PTHR23155">
    <property type="entry name" value="DISEASE RESISTANCE PROTEIN RP"/>
    <property type="match status" value="1"/>
</dbReference>
<evidence type="ECO:0000313" key="6">
    <source>
        <dbReference type="EMBL" id="RHN76915.1"/>
    </source>
</evidence>
<dbReference type="SUPFAM" id="SSF52058">
    <property type="entry name" value="L domain-like"/>
    <property type="match status" value="1"/>
</dbReference>
<evidence type="ECO:0000259" key="5">
    <source>
        <dbReference type="Pfam" id="PF23598"/>
    </source>
</evidence>
<dbReference type="InterPro" id="IPR032675">
    <property type="entry name" value="LRR_dom_sf"/>
</dbReference>
<dbReference type="GO" id="GO:0043531">
    <property type="term" value="F:ADP binding"/>
    <property type="evidence" value="ECO:0007669"/>
    <property type="project" value="InterPro"/>
</dbReference>
<dbReference type="Proteomes" id="UP000265566">
    <property type="component" value="Chromosome 1"/>
</dbReference>
<dbReference type="InterPro" id="IPR042197">
    <property type="entry name" value="Apaf_helical"/>
</dbReference>
<dbReference type="FunFam" id="1.10.10.10:FF:000322">
    <property type="entry name" value="Probable disease resistance protein At1g63360"/>
    <property type="match status" value="1"/>
</dbReference>
<dbReference type="InterPro" id="IPR002182">
    <property type="entry name" value="NB-ARC"/>
</dbReference>
<dbReference type="Gramene" id="rna307">
    <property type="protein sequence ID" value="RHN76915.1"/>
    <property type="gene ID" value="gene307"/>
</dbReference>
<organism evidence="6 7">
    <name type="scientific">Medicago truncatula</name>
    <name type="common">Barrel medic</name>
    <name type="synonym">Medicago tribuloides</name>
    <dbReference type="NCBI Taxonomy" id="3880"/>
    <lineage>
        <taxon>Eukaryota</taxon>
        <taxon>Viridiplantae</taxon>
        <taxon>Streptophyta</taxon>
        <taxon>Embryophyta</taxon>
        <taxon>Tracheophyta</taxon>
        <taxon>Spermatophyta</taxon>
        <taxon>Magnoliopsida</taxon>
        <taxon>eudicotyledons</taxon>
        <taxon>Gunneridae</taxon>
        <taxon>Pentapetalae</taxon>
        <taxon>rosids</taxon>
        <taxon>fabids</taxon>
        <taxon>Fabales</taxon>
        <taxon>Fabaceae</taxon>
        <taxon>Papilionoideae</taxon>
        <taxon>50 kb inversion clade</taxon>
        <taxon>NPAAA clade</taxon>
        <taxon>Hologalegina</taxon>
        <taxon>IRL clade</taxon>
        <taxon>Trifolieae</taxon>
        <taxon>Medicago</taxon>
    </lineage>
</organism>
<dbReference type="Pfam" id="PF23598">
    <property type="entry name" value="LRR_14"/>
    <property type="match status" value="1"/>
</dbReference>
<sequence length="460" mass="53142">MSQSYNIEVLLRCMLKKLHEQKVEFLPKDIYEMDRGELIFELRKYLQNKRYVFVFDNVWNTSFWDEIEYAMSDHKNGCCPKELIDISFEIARKCKGLPLAIVTIGGLLSTKEKNAFEWQRFSENMTLELKNDSHLTGIKKILGFSYEDYEVKSKRVIRQWIAEGFVKEESGKTLEEVAEGYLSELIRRSLVQVSSVSIDGKSKSCCVHDLIRIMFLEKCEDLSFFKHFNEVNHSSLSGTIRRLSIATYSSYLRACIENSHIRSVFFFTNKSKYVEISIMSRILKKHRTLKDVIGGMESLQTLTGMKIGKGGIELIKELGKLRQLRKFSLFDVRLEHSIALSSSLNEMRHSEKLCIMSRSGDDGVFDVIDLHLVSLPPMLRNLKLCGKLENFPEISQLQNLVKFDLADSFLTDDPIKYLENMPNLLSLSIIYNAYEGKSLHFHDGGFQNLKELYTLDTCPT</sequence>
<evidence type="ECO:0000259" key="3">
    <source>
        <dbReference type="Pfam" id="PF00931"/>
    </source>
</evidence>
<evidence type="ECO:0000256" key="2">
    <source>
        <dbReference type="ARBA" id="ARBA00022821"/>
    </source>
</evidence>
<feature type="domain" description="Disease resistance protein winged helix" evidence="4">
    <location>
        <begin position="147"/>
        <end position="212"/>
    </location>
</feature>
<dbReference type="InterPro" id="IPR058922">
    <property type="entry name" value="WHD_DRP"/>
</dbReference>
<accession>A0A396JKU2</accession>
<dbReference type="EMBL" id="PSQE01000001">
    <property type="protein sequence ID" value="RHN76915.1"/>
    <property type="molecule type" value="Genomic_DNA"/>
</dbReference>